<reference evidence="1" key="1">
    <citation type="journal article" date="2014" name="Front. Microbiol.">
        <title>High frequency of phylogenetically diverse reductive dehalogenase-homologous genes in deep subseafloor sedimentary metagenomes.</title>
        <authorList>
            <person name="Kawai M."/>
            <person name="Futagami T."/>
            <person name="Toyoda A."/>
            <person name="Takaki Y."/>
            <person name="Nishi S."/>
            <person name="Hori S."/>
            <person name="Arai W."/>
            <person name="Tsubouchi T."/>
            <person name="Morono Y."/>
            <person name="Uchiyama I."/>
            <person name="Ito T."/>
            <person name="Fujiyama A."/>
            <person name="Inagaki F."/>
            <person name="Takami H."/>
        </authorList>
    </citation>
    <scope>NUCLEOTIDE SEQUENCE</scope>
    <source>
        <strain evidence="1">Expedition CK06-06</strain>
    </source>
</reference>
<organism evidence="1">
    <name type="scientific">marine sediment metagenome</name>
    <dbReference type="NCBI Taxonomy" id="412755"/>
    <lineage>
        <taxon>unclassified sequences</taxon>
        <taxon>metagenomes</taxon>
        <taxon>ecological metagenomes</taxon>
    </lineage>
</organism>
<evidence type="ECO:0000313" key="1">
    <source>
        <dbReference type="EMBL" id="GAI41558.1"/>
    </source>
</evidence>
<name>X1ND69_9ZZZZ</name>
<accession>X1ND69</accession>
<sequence length="35" mass="4164">MVLNIYSKKHDKTGKQIWVISPKETLPSDEFNLFR</sequence>
<comment type="caution">
    <text evidence="1">The sequence shown here is derived from an EMBL/GenBank/DDBJ whole genome shotgun (WGS) entry which is preliminary data.</text>
</comment>
<protein>
    <submittedName>
        <fullName evidence="1">Uncharacterized protein</fullName>
    </submittedName>
</protein>
<dbReference type="AlphaFoldDB" id="X1ND69"/>
<dbReference type="EMBL" id="BARV01029136">
    <property type="protein sequence ID" value="GAI41558.1"/>
    <property type="molecule type" value="Genomic_DNA"/>
</dbReference>
<proteinExistence type="predicted"/>
<feature type="non-terminal residue" evidence="1">
    <location>
        <position position="35"/>
    </location>
</feature>
<gene>
    <name evidence="1" type="ORF">S06H3_46520</name>
</gene>